<name>A0A814RM51_9BILA</name>
<dbReference type="OrthoDB" id="10447257at2759"/>
<dbReference type="Proteomes" id="UP000663882">
    <property type="component" value="Unassembled WGS sequence"/>
</dbReference>
<evidence type="ECO:0000313" key="2">
    <source>
        <dbReference type="EMBL" id="CAF1134752.1"/>
    </source>
</evidence>
<keyword evidence="1" id="KW-0175">Coiled coil</keyword>
<gene>
    <name evidence="2" type="ORF">RFH988_LOCUS21062</name>
</gene>
<feature type="coiled-coil region" evidence="1">
    <location>
        <begin position="92"/>
        <end position="126"/>
    </location>
</feature>
<dbReference type="EMBL" id="CAJNOO010001322">
    <property type="protein sequence ID" value="CAF1134752.1"/>
    <property type="molecule type" value="Genomic_DNA"/>
</dbReference>
<comment type="caution">
    <text evidence="2">The sequence shown here is derived from an EMBL/GenBank/DDBJ whole genome shotgun (WGS) entry which is preliminary data.</text>
</comment>
<sequence>MTTYRENFEQRLDLSQKMHFQLNKFNKQYLFYEQWLENIQRTHDTISEQTLTTDERLQRYHDIQIELDKRKQIINALIHDYPQIVQFISIPIQQLLGNIERIKTNLTRKQEEYENQNQQQKDYRSRIKFLFEWLKQTHKYEPLKRENETIRDRIEKILNKVKTFTNRKRQELHQSIDSGYVNDLILTLTERKCDQQIIRSLEKKQEDILQDLLNLKNETTKTIENLD</sequence>
<accession>A0A814RM51</accession>
<proteinExistence type="predicted"/>
<dbReference type="AlphaFoldDB" id="A0A814RM51"/>
<protein>
    <submittedName>
        <fullName evidence="2">Uncharacterized protein</fullName>
    </submittedName>
</protein>
<evidence type="ECO:0000256" key="1">
    <source>
        <dbReference type="SAM" id="Coils"/>
    </source>
</evidence>
<evidence type="ECO:0000313" key="3">
    <source>
        <dbReference type="Proteomes" id="UP000663882"/>
    </source>
</evidence>
<reference evidence="2" key="1">
    <citation type="submission" date="2021-02" db="EMBL/GenBank/DDBJ databases">
        <authorList>
            <person name="Nowell W R."/>
        </authorList>
    </citation>
    <scope>NUCLEOTIDE SEQUENCE</scope>
</reference>
<organism evidence="2 3">
    <name type="scientific">Rotaria sordida</name>
    <dbReference type="NCBI Taxonomy" id="392033"/>
    <lineage>
        <taxon>Eukaryota</taxon>
        <taxon>Metazoa</taxon>
        <taxon>Spiralia</taxon>
        <taxon>Gnathifera</taxon>
        <taxon>Rotifera</taxon>
        <taxon>Eurotatoria</taxon>
        <taxon>Bdelloidea</taxon>
        <taxon>Philodinida</taxon>
        <taxon>Philodinidae</taxon>
        <taxon>Rotaria</taxon>
    </lineage>
</organism>